<feature type="signal peptide" evidence="1">
    <location>
        <begin position="1"/>
        <end position="19"/>
    </location>
</feature>
<organism evidence="3 4">
    <name type="scientific">Candidatus Methylacidiphilum fumarolicum</name>
    <dbReference type="NCBI Taxonomy" id="591154"/>
    <lineage>
        <taxon>Bacteria</taxon>
        <taxon>Pseudomonadati</taxon>
        <taxon>Verrucomicrobiota</taxon>
        <taxon>Methylacidiphilae</taxon>
        <taxon>Methylacidiphilales</taxon>
        <taxon>Methylacidiphilaceae</taxon>
        <taxon>Methylacidiphilum (ex Ratnadevi et al. 2023)</taxon>
    </lineage>
</organism>
<dbReference type="Proteomes" id="UP001161497">
    <property type="component" value="Chromosome"/>
</dbReference>
<feature type="chain" id="PRO_5045471046" evidence="1">
    <location>
        <begin position="20"/>
        <end position="47"/>
    </location>
</feature>
<evidence type="ECO:0000313" key="4">
    <source>
        <dbReference type="Proteomes" id="UP001161497"/>
    </source>
</evidence>
<feature type="domain" description="ATPase AAA-type core" evidence="2">
    <location>
        <begin position="1"/>
        <end position="42"/>
    </location>
</feature>
<name>A0ABN8XI22_9BACT</name>
<evidence type="ECO:0000313" key="3">
    <source>
        <dbReference type="EMBL" id="CAI9086276.1"/>
    </source>
</evidence>
<gene>
    <name evidence="3" type="ORF">MFUM_1954</name>
</gene>
<proteinExistence type="predicted"/>
<dbReference type="RefSeq" id="WP_009059293.1">
    <property type="nucleotide sequence ID" value="NZ_JAHXRZ010000007.1"/>
</dbReference>
<evidence type="ECO:0000256" key="1">
    <source>
        <dbReference type="SAM" id="SignalP"/>
    </source>
</evidence>
<reference evidence="3" key="1">
    <citation type="submission" date="2023-03" db="EMBL/GenBank/DDBJ databases">
        <authorList>
            <person name="Cremers G."/>
            <person name="Picone N."/>
        </authorList>
    </citation>
    <scope>NUCLEOTIDE SEQUENCE</scope>
    <source>
        <strain evidence="3">Sample_alias</strain>
    </source>
</reference>
<dbReference type="InterPro" id="IPR003959">
    <property type="entry name" value="ATPase_AAA_core"/>
</dbReference>
<evidence type="ECO:0000259" key="2">
    <source>
        <dbReference type="Pfam" id="PF13304"/>
    </source>
</evidence>
<protein>
    <submittedName>
        <fullName evidence="3">ATPase_AAA_core domain-containing protein</fullName>
    </submittedName>
</protein>
<keyword evidence="1" id="KW-0732">Signal</keyword>
<keyword evidence="4" id="KW-1185">Reference proteome</keyword>
<sequence length="47" mass="5394">MLICLAFLALILTPNELGACLFCIEEPENFLHPYLIEGLVEVYLQRQ</sequence>
<dbReference type="Pfam" id="PF13304">
    <property type="entry name" value="AAA_21"/>
    <property type="match status" value="1"/>
</dbReference>
<dbReference type="EMBL" id="OX458932">
    <property type="protein sequence ID" value="CAI9086276.1"/>
    <property type="molecule type" value="Genomic_DNA"/>
</dbReference>
<accession>A0ABN8XI22</accession>